<name>A0A127QE87_9BURK</name>
<evidence type="ECO:0000313" key="1">
    <source>
        <dbReference type="EMBL" id="AMP07922.1"/>
    </source>
</evidence>
<dbReference type="InterPro" id="IPR047780">
    <property type="entry name" value="TssQ-like"/>
</dbReference>
<dbReference type="Proteomes" id="UP000071778">
    <property type="component" value="Chromosome"/>
</dbReference>
<protein>
    <submittedName>
        <fullName evidence="1">Uncharacterized protein</fullName>
    </submittedName>
</protein>
<sequence length="59" mass="6563">MAFSYCVTSRKKLCRLQFEKALKLDPAFDLAPGEKGHPLWGPVFNQAKKAVTAKTKKPA</sequence>
<dbReference type="EMBL" id="CP013235">
    <property type="protein sequence ID" value="AMP07922.1"/>
    <property type="molecule type" value="Genomic_DNA"/>
</dbReference>
<gene>
    <name evidence="1" type="ORF">CAter282_0098</name>
</gene>
<reference evidence="1 2" key="1">
    <citation type="submission" date="2015-11" db="EMBL/GenBank/DDBJ databases">
        <title>Exploring the genomic traits of fungus-feeding bacterial genus Collimonas.</title>
        <authorList>
            <person name="Song C."/>
            <person name="Schmidt R."/>
            <person name="de Jager V."/>
            <person name="Krzyzanowska D."/>
            <person name="Jongedijk E."/>
            <person name="Cankar K."/>
            <person name="Beekwilder J."/>
            <person name="van Veen A."/>
            <person name="de Boer W."/>
            <person name="van Veen J.A."/>
            <person name="Garbeva P."/>
        </authorList>
    </citation>
    <scope>NUCLEOTIDE SEQUENCE [LARGE SCALE GENOMIC DNA]</scope>
    <source>
        <strain evidence="1 2">Ter282</strain>
    </source>
</reference>
<keyword evidence="2" id="KW-1185">Reference proteome</keyword>
<proteinExistence type="predicted"/>
<evidence type="ECO:0000313" key="2">
    <source>
        <dbReference type="Proteomes" id="UP000071778"/>
    </source>
</evidence>
<organism evidence="1 2">
    <name type="scientific">Collimonas arenae</name>
    <dbReference type="NCBI Taxonomy" id="279058"/>
    <lineage>
        <taxon>Bacteria</taxon>
        <taxon>Pseudomonadati</taxon>
        <taxon>Pseudomonadota</taxon>
        <taxon>Betaproteobacteria</taxon>
        <taxon>Burkholderiales</taxon>
        <taxon>Oxalobacteraceae</taxon>
        <taxon>Collimonas</taxon>
    </lineage>
</organism>
<dbReference type="NCBIfam" id="NF038027">
    <property type="entry name" value="TssQ_fam"/>
    <property type="match status" value="1"/>
</dbReference>
<accession>A0A127QE87</accession>
<dbReference type="AlphaFoldDB" id="A0A127QE87"/>
<dbReference type="PATRIC" id="fig|279058.18.peg.102"/>